<keyword evidence="2" id="KW-1003">Cell membrane</keyword>
<dbReference type="GO" id="GO:0046872">
    <property type="term" value="F:metal ion binding"/>
    <property type="evidence" value="ECO:0007669"/>
    <property type="project" value="UniProtKB-KW"/>
</dbReference>
<evidence type="ECO:0000256" key="10">
    <source>
        <dbReference type="ARBA" id="ARBA00023136"/>
    </source>
</evidence>
<dbReference type="GeneID" id="49387600"/>
<dbReference type="KEGG" id="slx:SLAV_33095"/>
<dbReference type="PANTHER" id="PTHR43221:SF1">
    <property type="entry name" value="PROTEASE HTPX"/>
    <property type="match status" value="1"/>
</dbReference>
<dbReference type="GO" id="GO:0004222">
    <property type="term" value="F:metalloendopeptidase activity"/>
    <property type="evidence" value="ECO:0007669"/>
    <property type="project" value="InterPro"/>
</dbReference>
<organism evidence="12 13">
    <name type="scientific">Streptomyces lavendulae subsp. lavendulae</name>
    <dbReference type="NCBI Taxonomy" id="58340"/>
    <lineage>
        <taxon>Bacteria</taxon>
        <taxon>Bacillati</taxon>
        <taxon>Actinomycetota</taxon>
        <taxon>Actinomycetes</taxon>
        <taxon>Kitasatosporales</taxon>
        <taxon>Streptomycetaceae</taxon>
        <taxon>Streptomyces</taxon>
    </lineage>
</organism>
<dbReference type="CDD" id="cd07328">
    <property type="entry name" value="M48_Ste24p_like"/>
    <property type="match status" value="1"/>
</dbReference>
<evidence type="ECO:0000256" key="8">
    <source>
        <dbReference type="ARBA" id="ARBA00022989"/>
    </source>
</evidence>
<dbReference type="OrthoDB" id="7870694at2"/>
<dbReference type="InterPro" id="IPR001915">
    <property type="entry name" value="Peptidase_M48"/>
</dbReference>
<comment type="cofactor">
    <cofactor evidence="11">
        <name>Zn(2+)</name>
        <dbReference type="ChEBI" id="CHEBI:29105"/>
    </cofactor>
    <text evidence="11">Binds 1 zinc ion per subunit.</text>
</comment>
<dbReference type="InterPro" id="IPR050083">
    <property type="entry name" value="HtpX_protease"/>
</dbReference>
<dbReference type="GO" id="GO:0006508">
    <property type="term" value="P:proteolysis"/>
    <property type="evidence" value="ECO:0007669"/>
    <property type="project" value="UniProtKB-KW"/>
</dbReference>
<keyword evidence="7 11" id="KW-0862">Zinc</keyword>
<comment type="similarity">
    <text evidence="11">Belongs to the peptidase M48 family.</text>
</comment>
<keyword evidence="10" id="KW-0472">Membrane</keyword>
<dbReference type="RefSeq" id="WP_030231472.1">
    <property type="nucleotide sequence ID" value="NZ_CP024985.1"/>
</dbReference>
<evidence type="ECO:0000256" key="2">
    <source>
        <dbReference type="ARBA" id="ARBA00022475"/>
    </source>
</evidence>
<sequence length="435" mass="47501">MEIGNEVATAERTRPCPDCGSPLPLHERYVEWCAECEWNVDPGAPDPEPGRIAAARRRLAHRFGEQLAQEMERAAAESVRPGWDASTVFAFGLALLVHAVTLILLVSGVLLVVLGWETGVQPVVGALLLGLAAVLRPRTVRLPKDAPVLYRADAPRLFELIDEVGAVVGTAGVHAVVVGTHCNAAVTTYGLRRRRVLDLGLGLWEILSPQERVALLGHELGHFAHGDLRYGRVTSGALHSLRVWYYVLAPAPAVRLLDRFVNAATFLPRWAAYGTLLLLDRLTLRASQRAEYLADTGAARAGSVEAALGLLDRLLVSRSVATELRRESVAAQMRGGRGGREDRERAERGLWERLAAHIGEVPEREYERLRRAGALRGHSADDTHPPTHLRRRHAAAIPPKPPLVVCDAAREAAVAAELAAHRAVLARRVIRDHAR</sequence>
<evidence type="ECO:0000256" key="6">
    <source>
        <dbReference type="ARBA" id="ARBA00022801"/>
    </source>
</evidence>
<dbReference type="Pfam" id="PF01435">
    <property type="entry name" value="Peptidase_M48"/>
    <property type="match status" value="1"/>
</dbReference>
<keyword evidence="3 11" id="KW-0645">Protease</keyword>
<dbReference type="Gene3D" id="3.30.2010.10">
    <property type="entry name" value="Metalloproteases ('zincins'), catalytic domain"/>
    <property type="match status" value="1"/>
</dbReference>
<keyword evidence="12" id="KW-0346">Stress response</keyword>
<keyword evidence="5" id="KW-0479">Metal-binding</keyword>
<reference evidence="12 13" key="1">
    <citation type="submission" date="2017-11" db="EMBL/GenBank/DDBJ databases">
        <title>Complete genome sequence of Streptomyces lavendulae subsp. lavendulae CCM 3239 (formerly 'Streptomyces aureofaciens CCM 3239'), the producer of the angucycline-type antibiotic auricin.</title>
        <authorList>
            <person name="Busche T."/>
            <person name="Novakova R."/>
            <person name="Al'Dilaimi A."/>
            <person name="Homerova D."/>
            <person name="Feckova L."/>
            <person name="Rezuchova B."/>
            <person name="Mingyar E."/>
            <person name="Csolleiova D."/>
            <person name="Bekeova C."/>
            <person name="Winkler A."/>
            <person name="Sevcikova B."/>
            <person name="Kalinowski J."/>
            <person name="Kormanec J."/>
            <person name="Ruckert C."/>
        </authorList>
    </citation>
    <scope>NUCLEOTIDE SEQUENCE [LARGE SCALE GENOMIC DNA]</scope>
    <source>
        <strain evidence="12 13">CCM 3239</strain>
    </source>
</reference>
<dbReference type="PANTHER" id="PTHR43221">
    <property type="entry name" value="PROTEASE HTPX"/>
    <property type="match status" value="1"/>
</dbReference>
<name>A0A2K8PNT5_STRLA</name>
<dbReference type="AlphaFoldDB" id="A0A2K8PNT5"/>
<dbReference type="EMBL" id="CP024985">
    <property type="protein sequence ID" value="ATZ28391.1"/>
    <property type="molecule type" value="Genomic_DNA"/>
</dbReference>
<accession>A0A2K8PNT5</accession>
<evidence type="ECO:0000313" key="12">
    <source>
        <dbReference type="EMBL" id="ATZ28391.1"/>
    </source>
</evidence>
<keyword evidence="13" id="KW-1185">Reference proteome</keyword>
<evidence type="ECO:0000256" key="5">
    <source>
        <dbReference type="ARBA" id="ARBA00022723"/>
    </source>
</evidence>
<protein>
    <submittedName>
        <fullName evidence="12">Heat shock protein HtpX</fullName>
    </submittedName>
</protein>
<comment type="subcellular location">
    <subcellularLocation>
        <location evidence="1">Cell membrane</location>
        <topology evidence="1">Multi-pass membrane protein</topology>
    </subcellularLocation>
</comment>
<dbReference type="GO" id="GO:0005886">
    <property type="term" value="C:plasma membrane"/>
    <property type="evidence" value="ECO:0007669"/>
    <property type="project" value="UniProtKB-SubCell"/>
</dbReference>
<gene>
    <name evidence="12" type="ORF">SLAV_33095</name>
</gene>
<evidence type="ECO:0000256" key="4">
    <source>
        <dbReference type="ARBA" id="ARBA00022692"/>
    </source>
</evidence>
<dbReference type="Proteomes" id="UP000231791">
    <property type="component" value="Chromosome"/>
</dbReference>
<keyword evidence="6 11" id="KW-0378">Hydrolase</keyword>
<evidence type="ECO:0000256" key="7">
    <source>
        <dbReference type="ARBA" id="ARBA00022833"/>
    </source>
</evidence>
<evidence type="ECO:0000256" key="3">
    <source>
        <dbReference type="ARBA" id="ARBA00022670"/>
    </source>
</evidence>
<keyword evidence="9 11" id="KW-0482">Metalloprotease</keyword>
<keyword evidence="8" id="KW-1133">Transmembrane helix</keyword>
<proteinExistence type="inferred from homology"/>
<evidence type="ECO:0000256" key="1">
    <source>
        <dbReference type="ARBA" id="ARBA00004651"/>
    </source>
</evidence>
<evidence type="ECO:0000313" key="13">
    <source>
        <dbReference type="Proteomes" id="UP000231791"/>
    </source>
</evidence>
<keyword evidence="4" id="KW-0812">Transmembrane</keyword>
<evidence type="ECO:0000256" key="9">
    <source>
        <dbReference type="ARBA" id="ARBA00023049"/>
    </source>
</evidence>
<evidence type="ECO:0000256" key="11">
    <source>
        <dbReference type="RuleBase" id="RU003983"/>
    </source>
</evidence>